<proteinExistence type="predicted"/>
<organism evidence="1 2">
    <name type="scientific">Roseburia intestinalis L1-82</name>
    <dbReference type="NCBI Taxonomy" id="536231"/>
    <lineage>
        <taxon>Bacteria</taxon>
        <taxon>Bacillati</taxon>
        <taxon>Bacillota</taxon>
        <taxon>Clostridia</taxon>
        <taxon>Lachnospirales</taxon>
        <taxon>Lachnospiraceae</taxon>
        <taxon>Roseburia</taxon>
    </lineage>
</organism>
<evidence type="ECO:0000313" key="1">
    <source>
        <dbReference type="EMBL" id="EEU98432.1"/>
    </source>
</evidence>
<name>C7GIC2_9FIRM</name>
<protein>
    <submittedName>
        <fullName evidence="1">Uncharacterized protein</fullName>
    </submittedName>
</protein>
<feature type="non-terminal residue" evidence="1">
    <location>
        <position position="78"/>
    </location>
</feature>
<evidence type="ECO:0000313" key="2">
    <source>
        <dbReference type="Proteomes" id="UP000004828"/>
    </source>
</evidence>
<dbReference type="HOGENOM" id="CLU_2627928_0_0_9"/>
<reference evidence="1 2" key="1">
    <citation type="submission" date="2009-08" db="EMBL/GenBank/DDBJ databases">
        <authorList>
            <person name="Weinstock G."/>
            <person name="Sodergren E."/>
            <person name="Clifton S."/>
            <person name="Fulton L."/>
            <person name="Fulton B."/>
            <person name="Courtney L."/>
            <person name="Fronick C."/>
            <person name="Harrison M."/>
            <person name="Strong C."/>
            <person name="Farmer C."/>
            <person name="Delahaunty K."/>
            <person name="Markovic C."/>
            <person name="Hall O."/>
            <person name="Minx P."/>
            <person name="Tomlinson C."/>
            <person name="Mitreva M."/>
            <person name="Nelson J."/>
            <person name="Hou S."/>
            <person name="Wollam A."/>
            <person name="Pepin K.H."/>
            <person name="Johnson M."/>
            <person name="Bhonagiri V."/>
            <person name="Nash W.E."/>
            <person name="Warren W."/>
            <person name="Chinwalla A."/>
            <person name="Mardis E.R."/>
            <person name="Wilson R.K."/>
        </authorList>
    </citation>
    <scope>NUCLEOTIDE SEQUENCE [LARGE SCALE GENOMIC DNA]</scope>
    <source>
        <strain evidence="1 2">L1-82</strain>
    </source>
</reference>
<accession>C7GIC2</accession>
<comment type="caution">
    <text evidence="1">The sequence shown here is derived from an EMBL/GenBank/DDBJ whole genome shotgun (WGS) entry which is preliminary data.</text>
</comment>
<dbReference type="AlphaFoldDB" id="C7GIC2"/>
<dbReference type="Proteomes" id="UP000004828">
    <property type="component" value="Unassembled WGS sequence"/>
</dbReference>
<feature type="non-terminal residue" evidence="1">
    <location>
        <position position="1"/>
    </location>
</feature>
<dbReference type="EMBL" id="ABYJ02000357">
    <property type="protein sequence ID" value="EEU98432.1"/>
    <property type="molecule type" value="Genomic_DNA"/>
</dbReference>
<gene>
    <name evidence="1" type="ORF">ROSINTL182_09694</name>
</gene>
<sequence length="78" mass="8657">GKIFIAAVQRGKAVVLTGDKPPVFIKGRLHGKLVMLKGKVLLGCPVVGIFRADMFECCQRLHLLSARLQTSRLQGRKW</sequence>